<dbReference type="Gene3D" id="3.40.50.300">
    <property type="entry name" value="P-loop containing nucleotide triphosphate hydrolases"/>
    <property type="match status" value="1"/>
</dbReference>
<keyword evidence="5 9" id="KW-0547">Nucleotide-binding</keyword>
<organism evidence="10 11">
    <name type="scientific">Marinimicrobium koreense</name>
    <dbReference type="NCBI Taxonomy" id="306545"/>
    <lineage>
        <taxon>Bacteria</taxon>
        <taxon>Pseudomonadati</taxon>
        <taxon>Pseudomonadota</taxon>
        <taxon>Gammaproteobacteria</taxon>
        <taxon>Cellvibrionales</taxon>
        <taxon>Cellvibrionaceae</taxon>
        <taxon>Marinimicrobium</taxon>
    </lineage>
</organism>
<protein>
    <recommendedName>
        <fullName evidence="3 9">Gluconokinase</fullName>
        <ecNumber evidence="3 9">2.7.1.12</ecNumber>
    </recommendedName>
</protein>
<dbReference type="PANTHER" id="PTHR43442:SF3">
    <property type="entry name" value="GLUCONOKINASE-RELATED"/>
    <property type="match status" value="1"/>
</dbReference>
<gene>
    <name evidence="10" type="ORF">EDC38_1498</name>
</gene>
<evidence type="ECO:0000313" key="11">
    <source>
        <dbReference type="Proteomes" id="UP000273643"/>
    </source>
</evidence>
<dbReference type="GO" id="GO:0005737">
    <property type="term" value="C:cytoplasm"/>
    <property type="evidence" value="ECO:0007669"/>
    <property type="project" value="TreeGrafter"/>
</dbReference>
<name>A0A3N1P2C8_9GAMM</name>
<evidence type="ECO:0000256" key="7">
    <source>
        <dbReference type="ARBA" id="ARBA00022840"/>
    </source>
</evidence>
<comment type="caution">
    <text evidence="10">The sequence shown here is derived from an EMBL/GenBank/DDBJ whole genome shotgun (WGS) entry which is preliminary data.</text>
</comment>
<keyword evidence="4 9" id="KW-0808">Transferase</keyword>
<reference evidence="10 11" key="1">
    <citation type="submission" date="2018-11" db="EMBL/GenBank/DDBJ databases">
        <title>Genomic Encyclopedia of Type Strains, Phase IV (KMG-IV): sequencing the most valuable type-strain genomes for metagenomic binning, comparative biology and taxonomic classification.</title>
        <authorList>
            <person name="Goeker M."/>
        </authorList>
    </citation>
    <scope>NUCLEOTIDE SEQUENCE [LARGE SCALE GENOMIC DNA]</scope>
    <source>
        <strain evidence="10 11">DSM 16974</strain>
    </source>
</reference>
<keyword evidence="11" id="KW-1185">Reference proteome</keyword>
<sequence length="174" mass="19244">MATLLIMMGVSGAGKSTMASALSEHFGFTYLDADDFHSDAAKAHMAAGKPLTDEMRAPWIARMCDYLKEHADSDATFVLAFSGLKRSHREPFRHCGLDTHFLFLDGDADTIADRISARQGHFMPPELLDSQFEALERPDLQKEPDVTPLNIHPPVPGVLDQAIDYIESLKARSD</sequence>
<dbReference type="SUPFAM" id="SSF52540">
    <property type="entry name" value="P-loop containing nucleoside triphosphate hydrolases"/>
    <property type="match status" value="1"/>
</dbReference>
<dbReference type="Proteomes" id="UP000273643">
    <property type="component" value="Unassembled WGS sequence"/>
</dbReference>
<keyword evidence="7 9" id="KW-0067">ATP-binding</keyword>
<evidence type="ECO:0000256" key="3">
    <source>
        <dbReference type="ARBA" id="ARBA00012054"/>
    </source>
</evidence>
<dbReference type="GO" id="GO:0046316">
    <property type="term" value="F:gluconokinase activity"/>
    <property type="evidence" value="ECO:0007669"/>
    <property type="project" value="UniProtKB-EC"/>
</dbReference>
<dbReference type="Pfam" id="PF13671">
    <property type="entry name" value="AAA_33"/>
    <property type="match status" value="1"/>
</dbReference>
<dbReference type="RefSeq" id="WP_246004359.1">
    <property type="nucleotide sequence ID" value="NZ_RJUK01000001.1"/>
</dbReference>
<dbReference type="NCBIfam" id="TIGR01313">
    <property type="entry name" value="therm_gnt_kin"/>
    <property type="match status" value="1"/>
</dbReference>
<dbReference type="PANTHER" id="PTHR43442">
    <property type="entry name" value="GLUCONOKINASE-RELATED"/>
    <property type="match status" value="1"/>
</dbReference>
<comment type="catalytic activity">
    <reaction evidence="8 9">
        <text>D-gluconate + ATP = 6-phospho-D-gluconate + ADP + H(+)</text>
        <dbReference type="Rhea" id="RHEA:19433"/>
        <dbReference type="ChEBI" id="CHEBI:15378"/>
        <dbReference type="ChEBI" id="CHEBI:18391"/>
        <dbReference type="ChEBI" id="CHEBI:30616"/>
        <dbReference type="ChEBI" id="CHEBI:58759"/>
        <dbReference type="ChEBI" id="CHEBI:456216"/>
        <dbReference type="EC" id="2.7.1.12"/>
    </reaction>
</comment>
<evidence type="ECO:0000256" key="1">
    <source>
        <dbReference type="ARBA" id="ARBA00004761"/>
    </source>
</evidence>
<dbReference type="EMBL" id="RJUK01000001">
    <property type="protein sequence ID" value="ROQ20880.1"/>
    <property type="molecule type" value="Genomic_DNA"/>
</dbReference>
<keyword evidence="6 9" id="KW-0418">Kinase</keyword>
<dbReference type="InterPro" id="IPR006001">
    <property type="entry name" value="Therm_gnt_kin"/>
</dbReference>
<dbReference type="InterPro" id="IPR027417">
    <property type="entry name" value="P-loop_NTPase"/>
</dbReference>
<dbReference type="EC" id="2.7.1.12" evidence="3 9"/>
<dbReference type="AlphaFoldDB" id="A0A3N1P2C8"/>
<evidence type="ECO:0000256" key="4">
    <source>
        <dbReference type="ARBA" id="ARBA00022679"/>
    </source>
</evidence>
<dbReference type="GO" id="GO:0005975">
    <property type="term" value="P:carbohydrate metabolic process"/>
    <property type="evidence" value="ECO:0007669"/>
    <property type="project" value="InterPro"/>
</dbReference>
<evidence type="ECO:0000313" key="10">
    <source>
        <dbReference type="EMBL" id="ROQ20880.1"/>
    </source>
</evidence>
<dbReference type="GO" id="GO:0005524">
    <property type="term" value="F:ATP binding"/>
    <property type="evidence" value="ECO:0007669"/>
    <property type="project" value="UniProtKB-KW"/>
</dbReference>
<proteinExistence type="inferred from homology"/>
<dbReference type="CDD" id="cd02021">
    <property type="entry name" value="GntK"/>
    <property type="match status" value="1"/>
</dbReference>
<comment type="pathway">
    <text evidence="1">Carbohydrate acid metabolism.</text>
</comment>
<evidence type="ECO:0000256" key="5">
    <source>
        <dbReference type="ARBA" id="ARBA00022741"/>
    </source>
</evidence>
<evidence type="ECO:0000256" key="6">
    <source>
        <dbReference type="ARBA" id="ARBA00022777"/>
    </source>
</evidence>
<evidence type="ECO:0000256" key="8">
    <source>
        <dbReference type="ARBA" id="ARBA00048090"/>
    </source>
</evidence>
<evidence type="ECO:0000256" key="2">
    <source>
        <dbReference type="ARBA" id="ARBA00008420"/>
    </source>
</evidence>
<evidence type="ECO:0000256" key="9">
    <source>
        <dbReference type="RuleBase" id="RU363066"/>
    </source>
</evidence>
<accession>A0A3N1P2C8</accession>
<comment type="similarity">
    <text evidence="2 9">Belongs to the gluconokinase GntK/GntV family.</text>
</comment>